<dbReference type="Proteomes" id="UP000006620">
    <property type="component" value="Chromosome"/>
</dbReference>
<feature type="transmembrane region" description="Helical" evidence="1">
    <location>
        <begin position="9"/>
        <end position="27"/>
    </location>
</feature>
<name>F8FKL7_PAEMK</name>
<feature type="transmembrane region" description="Helical" evidence="1">
    <location>
        <begin position="33"/>
        <end position="49"/>
    </location>
</feature>
<dbReference type="KEGG" id="pms:KNP414_07100"/>
<dbReference type="AlphaFoldDB" id="F8FKL7"/>
<proteinExistence type="predicted"/>
<protein>
    <submittedName>
        <fullName evidence="2">Uncharacterized protein</fullName>
    </submittedName>
</protein>
<keyword evidence="1" id="KW-0472">Membrane</keyword>
<sequence length="75" mass="8651">MKTMGFSELLSMIGSLFILSIWIRLYWRQRNKIYLVISIITLAANIFMYKQLGVTKEGIIEYFSGIVNAIDLFGP</sequence>
<evidence type="ECO:0000256" key="1">
    <source>
        <dbReference type="SAM" id="Phobius"/>
    </source>
</evidence>
<reference evidence="2 3" key="2">
    <citation type="journal article" date="2013" name="Genome Announc.">
        <title>Genome Sequence of Growth-Improving Paenibacillus mucilaginosus Strain KNP414.</title>
        <authorList>
            <person name="Lu J.J."/>
            <person name="Wang J.F."/>
            <person name="Hu X.F."/>
        </authorList>
    </citation>
    <scope>NUCLEOTIDE SEQUENCE [LARGE SCALE GENOMIC DNA]</scope>
    <source>
        <strain evidence="2 3">KNP414</strain>
    </source>
</reference>
<dbReference type="EMBL" id="CP002869">
    <property type="protein sequence ID" value="AEI45610.1"/>
    <property type="molecule type" value="Genomic_DNA"/>
</dbReference>
<dbReference type="HOGENOM" id="CLU_2667633_0_0_9"/>
<accession>F8FKL7</accession>
<reference evidence="3" key="1">
    <citation type="submission" date="2011-06" db="EMBL/GenBank/DDBJ databases">
        <title>Complete genome sequence of Paenibacillus mucilaginosus KNP414.</title>
        <authorList>
            <person name="Wang J."/>
            <person name="Hu S."/>
            <person name="Hu X."/>
            <person name="Zhang B."/>
            <person name="Dong D."/>
            <person name="Zhang S."/>
            <person name="Zhao K."/>
            <person name="Wu D."/>
        </authorList>
    </citation>
    <scope>NUCLEOTIDE SEQUENCE [LARGE SCALE GENOMIC DNA]</scope>
    <source>
        <strain evidence="3">KNP414</strain>
    </source>
</reference>
<evidence type="ECO:0000313" key="3">
    <source>
        <dbReference type="Proteomes" id="UP000006620"/>
    </source>
</evidence>
<keyword evidence="1" id="KW-1133">Transmembrane helix</keyword>
<organism evidence="2 3">
    <name type="scientific">Paenibacillus mucilaginosus (strain KNP414)</name>
    <dbReference type="NCBI Taxonomy" id="1036673"/>
    <lineage>
        <taxon>Bacteria</taxon>
        <taxon>Bacillati</taxon>
        <taxon>Bacillota</taxon>
        <taxon>Bacilli</taxon>
        <taxon>Bacillales</taxon>
        <taxon>Paenibacillaceae</taxon>
        <taxon>Paenibacillus</taxon>
    </lineage>
</organism>
<keyword evidence="1" id="KW-0812">Transmembrane</keyword>
<gene>
    <name evidence="2" type="ordered locus">KNP414_07100</name>
</gene>
<evidence type="ECO:0000313" key="2">
    <source>
        <dbReference type="EMBL" id="AEI45610.1"/>
    </source>
</evidence>